<keyword evidence="2" id="KW-1185">Reference proteome</keyword>
<comment type="caution">
    <text evidence="1">The sequence shown here is derived from an EMBL/GenBank/DDBJ whole genome shotgun (WGS) entry which is preliminary data.</text>
</comment>
<dbReference type="EMBL" id="JACHMN010000002">
    <property type="protein sequence ID" value="MBB5868046.1"/>
    <property type="molecule type" value="Genomic_DNA"/>
</dbReference>
<protein>
    <submittedName>
        <fullName evidence="1">Uncharacterized protein</fullName>
    </submittedName>
</protein>
<dbReference type="RefSeq" id="WP_184833688.1">
    <property type="nucleotide sequence ID" value="NZ_JACHMN010000002.1"/>
</dbReference>
<dbReference type="Proteomes" id="UP000587527">
    <property type="component" value="Unassembled WGS sequence"/>
</dbReference>
<evidence type="ECO:0000313" key="1">
    <source>
        <dbReference type="EMBL" id="MBB5868046.1"/>
    </source>
</evidence>
<dbReference type="AlphaFoldDB" id="A0A841BLC1"/>
<reference evidence="1 2" key="1">
    <citation type="submission" date="2020-08" db="EMBL/GenBank/DDBJ databases">
        <title>Sequencing the genomes of 1000 actinobacteria strains.</title>
        <authorList>
            <person name="Klenk H.-P."/>
        </authorList>
    </citation>
    <scope>NUCLEOTIDE SEQUENCE [LARGE SCALE GENOMIC DNA]</scope>
    <source>
        <strain evidence="1 2">DSM 45362</strain>
    </source>
</reference>
<sequence length="157" mass="16669">MLKLPATARAIADAATEAITAAQAADADAFDTAATQLAGLDREKVGIVLGHVIRTLLERRHPDGLDGDDIRAMLADCVRGALPWRPELDPHVLIVLLANALDIHEPDEERTVLSAAQVAAHAPLLVAHLVTGSRLGARHYVEAGLAEIARAETMEMP</sequence>
<evidence type="ECO:0000313" key="2">
    <source>
        <dbReference type="Proteomes" id="UP000587527"/>
    </source>
</evidence>
<organism evidence="1 2">
    <name type="scientific">Allocatelliglobosispora scoriae</name>
    <dbReference type="NCBI Taxonomy" id="643052"/>
    <lineage>
        <taxon>Bacteria</taxon>
        <taxon>Bacillati</taxon>
        <taxon>Actinomycetota</taxon>
        <taxon>Actinomycetes</taxon>
        <taxon>Micromonosporales</taxon>
        <taxon>Micromonosporaceae</taxon>
        <taxon>Allocatelliglobosispora</taxon>
    </lineage>
</organism>
<name>A0A841BLC1_9ACTN</name>
<proteinExistence type="predicted"/>
<accession>A0A841BLC1</accession>
<gene>
    <name evidence="1" type="ORF">F4553_001425</name>
</gene>